<comment type="caution">
    <text evidence="3">The sequence shown here is derived from an EMBL/GenBank/DDBJ whole genome shotgun (WGS) entry which is preliminary data.</text>
</comment>
<dbReference type="PROSITE" id="PS50943">
    <property type="entry name" value="HTH_CROC1"/>
    <property type="match status" value="1"/>
</dbReference>
<dbReference type="Proteomes" id="UP000285290">
    <property type="component" value="Unassembled WGS sequence"/>
</dbReference>
<reference evidence="3 4" key="1">
    <citation type="submission" date="2018-08" db="EMBL/GenBank/DDBJ databases">
        <title>A genome reference for cultivated species of the human gut microbiota.</title>
        <authorList>
            <person name="Zou Y."/>
            <person name="Xue W."/>
            <person name="Luo G."/>
        </authorList>
    </citation>
    <scope>NUCLEOTIDE SEQUENCE [LARGE SCALE GENOMIC DNA]</scope>
    <source>
        <strain evidence="3 4">AM29-10</strain>
    </source>
</reference>
<dbReference type="PANTHER" id="PTHR46558:SF11">
    <property type="entry name" value="HTH-TYPE TRANSCRIPTIONAL REGULATOR XRE"/>
    <property type="match status" value="1"/>
</dbReference>
<dbReference type="InterPro" id="IPR001387">
    <property type="entry name" value="Cro/C1-type_HTH"/>
</dbReference>
<dbReference type="SMART" id="SM00530">
    <property type="entry name" value="HTH_XRE"/>
    <property type="match status" value="1"/>
</dbReference>
<dbReference type="SUPFAM" id="SSF47413">
    <property type="entry name" value="lambda repressor-like DNA-binding domains"/>
    <property type="match status" value="1"/>
</dbReference>
<proteinExistence type="predicted"/>
<keyword evidence="1" id="KW-0238">DNA-binding</keyword>
<dbReference type="CDD" id="cd00093">
    <property type="entry name" value="HTH_XRE"/>
    <property type="match status" value="1"/>
</dbReference>
<evidence type="ECO:0000256" key="1">
    <source>
        <dbReference type="ARBA" id="ARBA00023125"/>
    </source>
</evidence>
<organism evidence="3 4">
    <name type="scientific">Agathobacter rectalis</name>
    <dbReference type="NCBI Taxonomy" id="39491"/>
    <lineage>
        <taxon>Bacteria</taxon>
        <taxon>Bacillati</taxon>
        <taxon>Bacillota</taxon>
        <taxon>Clostridia</taxon>
        <taxon>Lachnospirales</taxon>
        <taxon>Lachnospiraceae</taxon>
        <taxon>Agathobacter</taxon>
    </lineage>
</organism>
<dbReference type="Gene3D" id="1.10.260.40">
    <property type="entry name" value="lambda repressor-like DNA-binding domains"/>
    <property type="match status" value="1"/>
</dbReference>
<accession>A0A414IRF4</accession>
<dbReference type="EMBL" id="QSKC01000018">
    <property type="protein sequence ID" value="RHE30922.1"/>
    <property type="molecule type" value="Genomic_DNA"/>
</dbReference>
<feature type="domain" description="HTH cro/C1-type" evidence="2">
    <location>
        <begin position="26"/>
        <end position="80"/>
    </location>
</feature>
<dbReference type="InterPro" id="IPR010982">
    <property type="entry name" value="Lambda_DNA-bd_dom_sf"/>
</dbReference>
<dbReference type="GO" id="GO:0003677">
    <property type="term" value="F:DNA binding"/>
    <property type="evidence" value="ECO:0007669"/>
    <property type="project" value="UniProtKB-KW"/>
</dbReference>
<evidence type="ECO:0000313" key="3">
    <source>
        <dbReference type="EMBL" id="RHE30922.1"/>
    </source>
</evidence>
<evidence type="ECO:0000313" key="4">
    <source>
        <dbReference type="Proteomes" id="UP000285290"/>
    </source>
</evidence>
<name>A0A414IRF4_9FIRM</name>
<evidence type="ECO:0000259" key="2">
    <source>
        <dbReference type="PROSITE" id="PS50943"/>
    </source>
</evidence>
<dbReference type="Pfam" id="PF01381">
    <property type="entry name" value="HTH_3"/>
    <property type="match status" value="1"/>
</dbReference>
<gene>
    <name evidence="3" type="ORF">DW753_12210</name>
</gene>
<sequence>MIKIYIMKINEVIYMNSESGSLSALLKKYRKEKNMSQEDLANASGITLSSIKKYETGIRNPKPDQLNKLAAALDISPNDLVSYKMDDVEDILSIIVKLHRTCGLEITGENDKSGNLIPDTIKLHFADERINTAISTYIAGTEHPLTLLRHPSSNTYFSDFEGIPIIIEDQKLN</sequence>
<protein>
    <submittedName>
        <fullName evidence="3">XRE family transcriptional regulator</fullName>
    </submittedName>
</protein>
<dbReference type="PANTHER" id="PTHR46558">
    <property type="entry name" value="TRACRIPTIONAL REGULATORY PROTEIN-RELATED-RELATED"/>
    <property type="match status" value="1"/>
</dbReference>
<dbReference type="AlphaFoldDB" id="A0A414IRF4"/>